<dbReference type="PANTHER" id="PTHR18881">
    <property type="entry name" value="POLYAMINE-MODULATED FACTOR 1-BINDING PROTEIN 1-RELATED"/>
    <property type="match status" value="1"/>
</dbReference>
<reference evidence="3" key="2">
    <citation type="submission" date="2025-09" db="UniProtKB">
        <authorList>
            <consortium name="Ensembl"/>
        </authorList>
    </citation>
    <scope>IDENTIFICATION</scope>
</reference>
<proteinExistence type="predicted"/>
<evidence type="ECO:0000256" key="1">
    <source>
        <dbReference type="SAM" id="Coils"/>
    </source>
</evidence>
<keyword evidence="1" id="KW-0175">Coiled coil</keyword>
<feature type="coiled-coil region" evidence="1">
    <location>
        <begin position="142"/>
        <end position="320"/>
    </location>
</feature>
<feature type="coiled-coil region" evidence="1">
    <location>
        <begin position="1346"/>
        <end position="1380"/>
    </location>
</feature>
<dbReference type="GeneTree" id="ENSGT00390000012700"/>
<reference evidence="3" key="1">
    <citation type="submission" date="2025-08" db="UniProtKB">
        <authorList>
            <consortium name="Ensembl"/>
        </authorList>
    </citation>
    <scope>IDENTIFICATION</scope>
</reference>
<dbReference type="SMR" id="A0A9J7YXK3"/>
<dbReference type="Ensembl" id="ENSCCRT00000166327.1">
    <property type="protein sequence ID" value="ENSCCRP00000121965.1"/>
    <property type="gene ID" value="ENSCCRG00000071991.1"/>
</dbReference>
<keyword evidence="4" id="KW-1185">Reference proteome</keyword>
<protein>
    <recommendedName>
        <fullName evidence="5">Polyamine-modulated factor 1-binding protein 1</fullName>
    </recommendedName>
</protein>
<evidence type="ECO:0000256" key="2">
    <source>
        <dbReference type="SAM" id="MobiDB-lite"/>
    </source>
</evidence>
<dbReference type="InterPro" id="IPR037391">
    <property type="entry name" value="PMF1-bd"/>
</dbReference>
<feature type="coiled-coil region" evidence="1">
    <location>
        <begin position="729"/>
        <end position="756"/>
    </location>
</feature>
<feature type="coiled-coil region" evidence="1">
    <location>
        <begin position="985"/>
        <end position="1082"/>
    </location>
</feature>
<feature type="coiled-coil region" evidence="1">
    <location>
        <begin position="810"/>
        <end position="953"/>
    </location>
</feature>
<accession>A0A9J7YXK3</accession>
<feature type="coiled-coil region" evidence="1">
    <location>
        <begin position="533"/>
        <end position="623"/>
    </location>
</feature>
<evidence type="ECO:0000313" key="3">
    <source>
        <dbReference type="Ensembl" id="ENSCCRP00000121965.1"/>
    </source>
</evidence>
<name>A0A9J7YXK3_CYPCA</name>
<dbReference type="GO" id="GO:0007283">
    <property type="term" value="P:spermatogenesis"/>
    <property type="evidence" value="ECO:0007669"/>
    <property type="project" value="TreeGrafter"/>
</dbReference>
<feature type="coiled-coil region" evidence="1">
    <location>
        <begin position="48"/>
        <end position="82"/>
    </location>
</feature>
<feature type="coiled-coil region" evidence="1">
    <location>
        <begin position="347"/>
        <end position="496"/>
    </location>
</feature>
<dbReference type="PANTHER" id="PTHR18881:SF2">
    <property type="entry name" value="POLYAMINE-MODULATED FACTOR 1-BINDING PROTEIN 1"/>
    <property type="match status" value="1"/>
</dbReference>
<feature type="region of interest" description="Disordered" evidence="2">
    <location>
        <begin position="1"/>
        <end position="20"/>
    </location>
</feature>
<evidence type="ECO:0000313" key="4">
    <source>
        <dbReference type="Proteomes" id="UP001108240"/>
    </source>
</evidence>
<evidence type="ECO:0008006" key="5">
    <source>
        <dbReference type="Google" id="ProtNLM"/>
    </source>
</evidence>
<dbReference type="OMA" id="DECASMQ"/>
<dbReference type="Proteomes" id="UP001108240">
    <property type="component" value="Unplaced"/>
</dbReference>
<sequence>MMEAIQDAIQEQPEQPKTKVEEREALILELQDVITELHQEMSLKEQHELQQLQELLQLEARVKELQEQVQGSEEYIAQLRLELAEKAESSSTTLNVASTDLTALRGTELLKSELSRRDASIQRLRQDLLHSHQARDAQSVQLDVQEQRLWDLQRQLQESQQELQRGHDRKQQLHRQLRDARKQDLELQAQAEQIQRLEEEVSRLKSQHSSVSQQEWCRLRGAQEELKAREEEWKKERSFLQEQLNGVREELHRANLREEEHRLKVLQIDELQREVDKTLALLEKEREDCVKAEELERLREEQLKDKVRHQEELIAQLQKELERAGFDQKEKELKEWKERWYSISESLQHTHTQLQQAQDSLEIQQEKNRSLQDHVDKLHTALVEEQSTVSRLQRELQEAEHQRDLLGSRAAELNCDIQQKDCRRLTERDEVSSRDETVLRLTADLRAAQENLTAAQEELAEQMLQVTSREEEVVALQKEVSRLQEILKQREEMMEKNKHNTTQLQRETDSLYRQCEVQKEELCDLCEEVQRWQQEAQEQKESRVKEVQALKEELQSTQSRLQQHRDNLESLCRELETAHRQQRDPEDEASCRAAALRSQDTELTELKAGLLEAEKLATDAEARLQPLSESLELCKHKYQACLSKIAQLEHTLFGREEDLKEAHSQVAQREEQVLRLRAQVVALQGDLQVHCAQLESGDDALATLSQQLRDTLGELEHSRKHSQECELLISTLRDTAATLRRQAEEQEEMVVKTQADFSIYRATHIHSDSDYESQLSRVQELEHALFQSLERCGQSAQESRVCQLELARHRDASTAEVQRLQEQVRKLQADAADEGRKRAHIDSLEQKVANLEGELQAAQSQCGQAIQKRDALLRQSEADLLQAREKIRSKAAEAERQAVSARGLEADLQRAKKEKRQREKECASLKTQMLQLREQLKEAHTTCRDTAQELMRQQEKEQLLERGQRLAQEQLSERVAEVVLAEKAQRRLQAELKRITESLESTQLELQDSRRMLERVKTEASSSRQEALRLQQENQQIQEELDVNRETLSALQTKMCEQEKLLNTHQERISELQLSIHRLQEEEVNSQTQLQLCRRELETKDEQVQTHYQEMSTLQARVSRLKLDLEQEQERWRRGVREAAKADQRGRELRLELSTAQASHKEYMELLAEYSREVTAQRSEQARLQQCLIQLTEERETQEERVRQMSADLQRAHNETRCSQEEARVCEGRLAELHTQLTRSQQWAQQQMTALQARDEEVLTLKMDMASLRDNYTAKVAQVEALLSQMDAVSQKYSTAVCEADVLRQCLGDARSDSSRLHRESELVVTNVNQWVKEQKHTNEKLALKIKDQSRKIIHLTAERDHLQENVKGLQREIRMLKAELEKQSD</sequence>
<organism evidence="3 4">
    <name type="scientific">Cyprinus carpio carpio</name>
    <dbReference type="NCBI Taxonomy" id="630221"/>
    <lineage>
        <taxon>Eukaryota</taxon>
        <taxon>Metazoa</taxon>
        <taxon>Chordata</taxon>
        <taxon>Craniata</taxon>
        <taxon>Vertebrata</taxon>
        <taxon>Euteleostomi</taxon>
        <taxon>Actinopterygii</taxon>
        <taxon>Neopterygii</taxon>
        <taxon>Teleostei</taxon>
        <taxon>Ostariophysi</taxon>
        <taxon>Cypriniformes</taxon>
        <taxon>Cyprinidae</taxon>
        <taxon>Cyprininae</taxon>
        <taxon>Cyprinus</taxon>
    </lineage>
</organism>
<feature type="coiled-coil region" evidence="1">
    <location>
        <begin position="1111"/>
        <end position="1215"/>
    </location>
</feature>